<feature type="non-terminal residue" evidence="1">
    <location>
        <position position="104"/>
    </location>
</feature>
<proteinExistence type="predicted"/>
<dbReference type="AlphaFoldDB" id="E9J3E9"/>
<dbReference type="EMBL" id="GL768063">
    <property type="protein sequence ID" value="EFZ12655.1"/>
    <property type="molecule type" value="Genomic_DNA"/>
</dbReference>
<reference evidence="1" key="1">
    <citation type="journal article" date="2011" name="Proc. Natl. Acad. Sci. U.S.A.">
        <title>The genome of the fire ant Solenopsis invicta.</title>
        <authorList>
            <person name="Wurm Y."/>
            <person name="Wang J."/>
            <person name="Riba-Grognuz O."/>
            <person name="Corona M."/>
            <person name="Nygaard S."/>
            <person name="Hunt B.G."/>
            <person name="Ingram K.K."/>
            <person name="Falquet L."/>
            <person name="Nipitwattanaphon M."/>
            <person name="Gotzek D."/>
            <person name="Dijkstra M.B."/>
            <person name="Oettler J."/>
            <person name="Comtesse F."/>
            <person name="Shih C.J."/>
            <person name="Wu W.J."/>
            <person name="Yang C.C."/>
            <person name="Thomas J."/>
            <person name="Beaudoing E."/>
            <person name="Pradervand S."/>
            <person name="Flegel V."/>
            <person name="Cook E.D."/>
            <person name="Fabbretti R."/>
            <person name="Stockinger H."/>
            <person name="Long L."/>
            <person name="Farmerie W.G."/>
            <person name="Oakey J."/>
            <person name="Boomsma J.J."/>
            <person name="Pamilo P."/>
            <person name="Yi S.V."/>
            <person name="Heinze J."/>
            <person name="Goodisman M.A."/>
            <person name="Farinelli L."/>
            <person name="Harshman K."/>
            <person name="Hulo N."/>
            <person name="Cerutti L."/>
            <person name="Xenarios I."/>
            <person name="Shoemaker D."/>
            <person name="Keller L."/>
        </authorList>
    </citation>
    <scope>NUCLEOTIDE SEQUENCE [LARGE SCALE GENOMIC DNA]</scope>
</reference>
<accession>E9J3E9</accession>
<protein>
    <submittedName>
        <fullName evidence="1">Uncharacterized protein</fullName>
    </submittedName>
</protein>
<name>E9J3E9_SOLIN</name>
<gene>
    <name evidence="1" type="ORF">SINV_07408</name>
</gene>
<evidence type="ECO:0000313" key="1">
    <source>
        <dbReference type="EMBL" id="EFZ12655.1"/>
    </source>
</evidence>
<feature type="non-terminal residue" evidence="1">
    <location>
        <position position="1"/>
    </location>
</feature>
<dbReference type="HOGENOM" id="CLU_2256856_0_0_1"/>
<sequence>LIFANNNLGSLDYYQLEDTWGSDHYPIELYIDAEVVPYKKLTNRITNKNTNWLLYKKLLTIKLEKIKDRFGDTNATKVQEDYSFFISTIKTAALLATKKDPKIS</sequence>
<organism>
    <name type="scientific">Solenopsis invicta</name>
    <name type="common">Red imported fire ant</name>
    <name type="synonym">Solenopsis wagneri</name>
    <dbReference type="NCBI Taxonomy" id="13686"/>
    <lineage>
        <taxon>Eukaryota</taxon>
        <taxon>Metazoa</taxon>
        <taxon>Ecdysozoa</taxon>
        <taxon>Arthropoda</taxon>
        <taxon>Hexapoda</taxon>
        <taxon>Insecta</taxon>
        <taxon>Pterygota</taxon>
        <taxon>Neoptera</taxon>
        <taxon>Endopterygota</taxon>
        <taxon>Hymenoptera</taxon>
        <taxon>Apocrita</taxon>
        <taxon>Aculeata</taxon>
        <taxon>Formicoidea</taxon>
        <taxon>Formicidae</taxon>
        <taxon>Myrmicinae</taxon>
        <taxon>Solenopsis</taxon>
    </lineage>
</organism>